<gene>
    <name evidence="1" type="ORF">PS710_03154</name>
</gene>
<evidence type="ECO:0000313" key="1">
    <source>
        <dbReference type="EMBL" id="VVO07176.1"/>
    </source>
</evidence>
<dbReference type="EMBL" id="CABVHW010000009">
    <property type="protein sequence ID" value="VVO07176.1"/>
    <property type="molecule type" value="Genomic_DNA"/>
</dbReference>
<sequence length="67" mass="7546">MGFLLRMVRYKHRYDFYMTVPLTGRDGYGGLDVSGDGQPDGVHPEIEHCPAYSDVDQPHAHGYCYPG</sequence>
<proteinExistence type="predicted"/>
<name>A0A5E7CR47_PSEFL</name>
<protein>
    <submittedName>
        <fullName evidence="1">Uncharacterized protein</fullName>
    </submittedName>
</protein>
<evidence type="ECO:0000313" key="2">
    <source>
        <dbReference type="Proteomes" id="UP000381093"/>
    </source>
</evidence>
<organism evidence="1 2">
    <name type="scientific">Pseudomonas fluorescens</name>
    <dbReference type="NCBI Taxonomy" id="294"/>
    <lineage>
        <taxon>Bacteria</taxon>
        <taxon>Pseudomonadati</taxon>
        <taxon>Pseudomonadota</taxon>
        <taxon>Gammaproteobacteria</taxon>
        <taxon>Pseudomonadales</taxon>
        <taxon>Pseudomonadaceae</taxon>
        <taxon>Pseudomonas</taxon>
    </lineage>
</organism>
<reference evidence="1 2" key="1">
    <citation type="submission" date="2019-09" db="EMBL/GenBank/DDBJ databases">
        <authorList>
            <person name="Chandra G."/>
            <person name="Truman W A."/>
        </authorList>
    </citation>
    <scope>NUCLEOTIDE SEQUENCE [LARGE SCALE GENOMIC DNA]</scope>
    <source>
        <strain evidence="1">PS710</strain>
    </source>
</reference>
<dbReference type="AlphaFoldDB" id="A0A5E7CR47"/>
<dbReference type="Proteomes" id="UP000381093">
    <property type="component" value="Unassembled WGS sequence"/>
</dbReference>
<accession>A0A5E7CR47</accession>